<dbReference type="Gramene" id="Zm00001eb360780_T001">
    <property type="protein sequence ID" value="Zm00001eb360780_P001"/>
    <property type="gene ID" value="Zm00001eb360780"/>
</dbReference>
<dbReference type="EnsemblPlants" id="Zm00001eb360780_T001">
    <property type="protein sequence ID" value="Zm00001eb360780_P001"/>
    <property type="gene ID" value="Zm00001eb360780"/>
</dbReference>
<feature type="signal peptide" evidence="1">
    <location>
        <begin position="1"/>
        <end position="31"/>
    </location>
</feature>
<reference evidence="2" key="3">
    <citation type="submission" date="2021-05" db="UniProtKB">
        <authorList>
            <consortium name="EnsemblPlants"/>
        </authorList>
    </citation>
    <scope>IDENTIFICATION</scope>
    <source>
        <strain evidence="2">cv. B73</strain>
    </source>
</reference>
<feature type="chain" id="PRO_5032795007" description="Secreted protein" evidence="1">
    <location>
        <begin position="32"/>
        <end position="79"/>
    </location>
</feature>
<organism evidence="2 3">
    <name type="scientific">Zea mays</name>
    <name type="common">Maize</name>
    <dbReference type="NCBI Taxonomy" id="4577"/>
    <lineage>
        <taxon>Eukaryota</taxon>
        <taxon>Viridiplantae</taxon>
        <taxon>Streptophyta</taxon>
        <taxon>Embryophyta</taxon>
        <taxon>Tracheophyta</taxon>
        <taxon>Spermatophyta</taxon>
        <taxon>Magnoliopsida</taxon>
        <taxon>Liliopsida</taxon>
        <taxon>Poales</taxon>
        <taxon>Poaceae</taxon>
        <taxon>PACMAD clade</taxon>
        <taxon>Panicoideae</taxon>
        <taxon>Andropogonodae</taxon>
        <taxon>Andropogoneae</taxon>
        <taxon>Tripsacinae</taxon>
        <taxon>Zea</taxon>
    </lineage>
</organism>
<accession>A0A804UHL1</accession>
<evidence type="ECO:0000313" key="3">
    <source>
        <dbReference type="Proteomes" id="UP000007305"/>
    </source>
</evidence>
<proteinExistence type="predicted"/>
<name>A0A804UHL1_MAIZE</name>
<reference evidence="2" key="2">
    <citation type="submission" date="2019-07" db="EMBL/GenBank/DDBJ databases">
        <authorList>
            <person name="Seetharam A."/>
            <person name="Woodhouse M."/>
            <person name="Cannon E."/>
        </authorList>
    </citation>
    <scope>NUCLEOTIDE SEQUENCE [LARGE SCALE GENOMIC DNA]</scope>
    <source>
        <strain evidence="2">cv. B73</strain>
    </source>
</reference>
<evidence type="ECO:0008006" key="4">
    <source>
        <dbReference type="Google" id="ProtNLM"/>
    </source>
</evidence>
<dbReference type="Proteomes" id="UP000007305">
    <property type="component" value="Chromosome 8"/>
</dbReference>
<evidence type="ECO:0000256" key="1">
    <source>
        <dbReference type="SAM" id="SignalP"/>
    </source>
</evidence>
<dbReference type="AlphaFoldDB" id="A0A804UHL1"/>
<protein>
    <recommendedName>
        <fullName evidence="4">Secreted protein</fullName>
    </recommendedName>
</protein>
<evidence type="ECO:0000313" key="2">
    <source>
        <dbReference type="EnsemblPlants" id="Zm00001eb360780_P001"/>
    </source>
</evidence>
<sequence length="79" mass="8567">MLFFVQPVCRCFQVLLSSHLLCVSVLHISRSLLLGSSQTPPSPACPRLRRQPLCTPVPSTAAPKVQGHMTGSIKAMLLL</sequence>
<keyword evidence="3" id="KW-1185">Reference proteome</keyword>
<keyword evidence="1" id="KW-0732">Signal</keyword>
<reference evidence="3" key="1">
    <citation type="journal article" date="2009" name="Science">
        <title>The B73 maize genome: complexity, diversity, and dynamics.</title>
        <authorList>
            <person name="Schnable P.S."/>
            <person name="Ware D."/>
            <person name="Fulton R.S."/>
            <person name="Stein J.C."/>
            <person name="Wei F."/>
            <person name="Pasternak S."/>
            <person name="Liang C."/>
            <person name="Zhang J."/>
            <person name="Fulton L."/>
            <person name="Graves T.A."/>
            <person name="Minx P."/>
            <person name="Reily A.D."/>
            <person name="Courtney L."/>
            <person name="Kruchowski S.S."/>
            <person name="Tomlinson C."/>
            <person name="Strong C."/>
            <person name="Delehaunty K."/>
            <person name="Fronick C."/>
            <person name="Courtney B."/>
            <person name="Rock S.M."/>
            <person name="Belter E."/>
            <person name="Du F."/>
            <person name="Kim K."/>
            <person name="Abbott R.M."/>
            <person name="Cotton M."/>
            <person name="Levy A."/>
            <person name="Marchetto P."/>
            <person name="Ochoa K."/>
            <person name="Jackson S.M."/>
            <person name="Gillam B."/>
            <person name="Chen W."/>
            <person name="Yan L."/>
            <person name="Higginbotham J."/>
            <person name="Cardenas M."/>
            <person name="Waligorski J."/>
            <person name="Applebaum E."/>
            <person name="Phelps L."/>
            <person name="Falcone J."/>
            <person name="Kanchi K."/>
            <person name="Thane T."/>
            <person name="Scimone A."/>
            <person name="Thane N."/>
            <person name="Henke J."/>
            <person name="Wang T."/>
            <person name="Ruppert J."/>
            <person name="Shah N."/>
            <person name="Rotter K."/>
            <person name="Hodges J."/>
            <person name="Ingenthron E."/>
            <person name="Cordes M."/>
            <person name="Kohlberg S."/>
            <person name="Sgro J."/>
            <person name="Delgado B."/>
            <person name="Mead K."/>
            <person name="Chinwalla A."/>
            <person name="Leonard S."/>
            <person name="Crouse K."/>
            <person name="Collura K."/>
            <person name="Kudrna D."/>
            <person name="Currie J."/>
            <person name="He R."/>
            <person name="Angelova A."/>
            <person name="Rajasekar S."/>
            <person name="Mueller T."/>
            <person name="Lomeli R."/>
            <person name="Scara G."/>
            <person name="Ko A."/>
            <person name="Delaney K."/>
            <person name="Wissotski M."/>
            <person name="Lopez G."/>
            <person name="Campos D."/>
            <person name="Braidotti M."/>
            <person name="Ashley E."/>
            <person name="Golser W."/>
            <person name="Kim H."/>
            <person name="Lee S."/>
            <person name="Lin J."/>
            <person name="Dujmic Z."/>
            <person name="Kim W."/>
            <person name="Talag J."/>
            <person name="Zuccolo A."/>
            <person name="Fan C."/>
            <person name="Sebastian A."/>
            <person name="Kramer M."/>
            <person name="Spiegel L."/>
            <person name="Nascimento L."/>
            <person name="Zutavern T."/>
            <person name="Miller B."/>
            <person name="Ambroise C."/>
            <person name="Muller S."/>
            <person name="Spooner W."/>
            <person name="Narechania A."/>
            <person name="Ren L."/>
            <person name="Wei S."/>
            <person name="Kumari S."/>
            <person name="Faga B."/>
            <person name="Levy M.J."/>
            <person name="McMahan L."/>
            <person name="Van Buren P."/>
            <person name="Vaughn M.W."/>
            <person name="Ying K."/>
            <person name="Yeh C.-T."/>
            <person name="Emrich S.J."/>
            <person name="Jia Y."/>
            <person name="Kalyanaraman A."/>
            <person name="Hsia A.-P."/>
            <person name="Barbazuk W.B."/>
            <person name="Baucom R.S."/>
            <person name="Brutnell T.P."/>
            <person name="Carpita N.C."/>
            <person name="Chaparro C."/>
            <person name="Chia J.-M."/>
            <person name="Deragon J.-M."/>
            <person name="Estill J.C."/>
            <person name="Fu Y."/>
            <person name="Jeddeloh J.A."/>
            <person name="Han Y."/>
            <person name="Lee H."/>
            <person name="Li P."/>
            <person name="Lisch D.R."/>
            <person name="Liu S."/>
            <person name="Liu Z."/>
            <person name="Nagel D.H."/>
            <person name="McCann M.C."/>
            <person name="SanMiguel P."/>
            <person name="Myers A.M."/>
            <person name="Nettleton D."/>
            <person name="Nguyen J."/>
            <person name="Penning B.W."/>
            <person name="Ponnala L."/>
            <person name="Schneider K.L."/>
            <person name="Schwartz D.C."/>
            <person name="Sharma A."/>
            <person name="Soderlund C."/>
            <person name="Springer N.M."/>
            <person name="Sun Q."/>
            <person name="Wang H."/>
            <person name="Waterman M."/>
            <person name="Westerman R."/>
            <person name="Wolfgruber T.K."/>
            <person name="Yang L."/>
            <person name="Yu Y."/>
            <person name="Zhang L."/>
            <person name="Zhou S."/>
            <person name="Zhu Q."/>
            <person name="Bennetzen J.L."/>
            <person name="Dawe R.K."/>
            <person name="Jiang J."/>
            <person name="Jiang N."/>
            <person name="Presting G.G."/>
            <person name="Wessler S.R."/>
            <person name="Aluru S."/>
            <person name="Martienssen R.A."/>
            <person name="Clifton S.W."/>
            <person name="McCombie W.R."/>
            <person name="Wing R.A."/>
            <person name="Wilson R.K."/>
        </authorList>
    </citation>
    <scope>NUCLEOTIDE SEQUENCE [LARGE SCALE GENOMIC DNA]</scope>
    <source>
        <strain evidence="3">cv. B73</strain>
    </source>
</reference>